<accession>A0AAD7NL55</accession>
<comment type="caution">
    <text evidence="2">The sequence shown here is derived from an EMBL/GenBank/DDBJ whole genome shotgun (WGS) entry which is preliminary data.</text>
</comment>
<dbReference type="Proteomes" id="UP001215598">
    <property type="component" value="Unassembled WGS sequence"/>
</dbReference>
<proteinExistence type="predicted"/>
<evidence type="ECO:0000256" key="1">
    <source>
        <dbReference type="SAM" id="MobiDB-lite"/>
    </source>
</evidence>
<feature type="compositionally biased region" description="Basic residues" evidence="1">
    <location>
        <begin position="43"/>
        <end position="52"/>
    </location>
</feature>
<feature type="compositionally biased region" description="Acidic residues" evidence="1">
    <location>
        <begin position="66"/>
        <end position="75"/>
    </location>
</feature>
<dbReference type="EMBL" id="JARKIB010000026">
    <property type="protein sequence ID" value="KAJ7765370.1"/>
    <property type="molecule type" value="Genomic_DNA"/>
</dbReference>
<sequence>MLKIGNIKYSDLSDRHSLARSLASDRGGEGDGDHGGRRGRDRDHRRRGGHRQRNGDYGQRSCADNVTEDEMEEGGAGEGEHNDEMHRISTSAISSALLESKKGACGLSFRSRSMFHTRGWLHPRVLILVAAVGVRERSQTYPSGRGWWTPMLREDNVHEFDSVEVWEAERGGSGADEAVGAPEATEEDARNMFLQIVLRVRLCGQEAVSMMAPALLRACAM</sequence>
<protein>
    <submittedName>
        <fullName evidence="2">Uncharacterized protein</fullName>
    </submittedName>
</protein>
<name>A0AAD7NL55_9AGAR</name>
<reference evidence="2" key="1">
    <citation type="submission" date="2023-03" db="EMBL/GenBank/DDBJ databases">
        <title>Massive genome expansion in bonnet fungi (Mycena s.s.) driven by repeated elements and novel gene families across ecological guilds.</title>
        <authorList>
            <consortium name="Lawrence Berkeley National Laboratory"/>
            <person name="Harder C.B."/>
            <person name="Miyauchi S."/>
            <person name="Viragh M."/>
            <person name="Kuo A."/>
            <person name="Thoen E."/>
            <person name="Andreopoulos B."/>
            <person name="Lu D."/>
            <person name="Skrede I."/>
            <person name="Drula E."/>
            <person name="Henrissat B."/>
            <person name="Morin E."/>
            <person name="Kohler A."/>
            <person name="Barry K."/>
            <person name="LaButti K."/>
            <person name="Morin E."/>
            <person name="Salamov A."/>
            <person name="Lipzen A."/>
            <person name="Mereny Z."/>
            <person name="Hegedus B."/>
            <person name="Baldrian P."/>
            <person name="Stursova M."/>
            <person name="Weitz H."/>
            <person name="Taylor A."/>
            <person name="Grigoriev I.V."/>
            <person name="Nagy L.G."/>
            <person name="Martin F."/>
            <person name="Kauserud H."/>
        </authorList>
    </citation>
    <scope>NUCLEOTIDE SEQUENCE</scope>
    <source>
        <strain evidence="2">CBHHK182m</strain>
    </source>
</reference>
<feature type="region of interest" description="Disordered" evidence="1">
    <location>
        <begin position="20"/>
        <end position="84"/>
    </location>
</feature>
<gene>
    <name evidence="2" type="ORF">B0H16DRAFT_1454521</name>
</gene>
<evidence type="ECO:0000313" key="2">
    <source>
        <dbReference type="EMBL" id="KAJ7765370.1"/>
    </source>
</evidence>
<keyword evidence="3" id="KW-1185">Reference proteome</keyword>
<evidence type="ECO:0000313" key="3">
    <source>
        <dbReference type="Proteomes" id="UP001215598"/>
    </source>
</evidence>
<feature type="compositionally biased region" description="Basic and acidic residues" evidence="1">
    <location>
        <begin position="26"/>
        <end position="42"/>
    </location>
</feature>
<dbReference type="AlphaFoldDB" id="A0AAD7NL55"/>
<organism evidence="2 3">
    <name type="scientific">Mycena metata</name>
    <dbReference type="NCBI Taxonomy" id="1033252"/>
    <lineage>
        <taxon>Eukaryota</taxon>
        <taxon>Fungi</taxon>
        <taxon>Dikarya</taxon>
        <taxon>Basidiomycota</taxon>
        <taxon>Agaricomycotina</taxon>
        <taxon>Agaricomycetes</taxon>
        <taxon>Agaricomycetidae</taxon>
        <taxon>Agaricales</taxon>
        <taxon>Marasmiineae</taxon>
        <taxon>Mycenaceae</taxon>
        <taxon>Mycena</taxon>
    </lineage>
</organism>